<evidence type="ECO:0000256" key="7">
    <source>
        <dbReference type="ARBA" id="ARBA00022990"/>
    </source>
</evidence>
<dbReference type="GO" id="GO:0015631">
    <property type="term" value="F:tubulin binding"/>
    <property type="evidence" value="ECO:0007669"/>
    <property type="project" value="InterPro"/>
</dbReference>
<keyword evidence="6" id="KW-0833">Ubl conjugation pathway</keyword>
<feature type="domain" description="CS" evidence="12">
    <location>
        <begin position="73"/>
        <end position="167"/>
    </location>
</feature>
<evidence type="ECO:0000256" key="9">
    <source>
        <dbReference type="ARBA" id="ARBA00025145"/>
    </source>
</evidence>
<keyword evidence="5" id="KW-0597">Phosphoprotein</keyword>
<feature type="region of interest" description="Disordered" evidence="10">
    <location>
        <begin position="45"/>
        <end position="65"/>
    </location>
</feature>
<dbReference type="FunFam" id="2.60.40.790:FF:000040">
    <property type="entry name" value="Calcyclin binding protein"/>
    <property type="match status" value="1"/>
</dbReference>
<accession>A0A9D4FML7</accession>
<evidence type="ECO:0000313" key="13">
    <source>
        <dbReference type="EMBL" id="KAH3799526.1"/>
    </source>
</evidence>
<keyword evidence="7" id="KW-0007">Acetylation</keyword>
<proteinExistence type="predicted"/>
<sequence length="229" mass="26282">MAKVAELRLDAEEMRKLLAMAERQRVKDVITIELRKLETEISSLVETESTASSTNEAASSSKPVSNQPRMMVVDIKNYAWDQSDKFMKIYATVPGIEKVEKDYVTCTFKEKSFSLRCDSVNNKNYTCEVAHLMEAIIPEESWYKIKTDTVLVMLKKKNTGKTWPYLTTTEKKIKDKGTKPPPIDKDADPNESLMKMMRQMYDEGDDEMKRTIAKAWTESRDKQGKGDVL</sequence>
<dbReference type="PROSITE" id="PS51048">
    <property type="entry name" value="SGS"/>
    <property type="match status" value="1"/>
</dbReference>
<evidence type="ECO:0000259" key="11">
    <source>
        <dbReference type="PROSITE" id="PS51048"/>
    </source>
</evidence>
<dbReference type="SUPFAM" id="SSF140106">
    <property type="entry name" value="Calcyclin-binding protein-like"/>
    <property type="match status" value="1"/>
</dbReference>
<dbReference type="Gene3D" id="2.60.40.790">
    <property type="match status" value="1"/>
</dbReference>
<protein>
    <recommendedName>
        <fullName evidence="3">Calcyclin-binding protein</fullName>
    </recommendedName>
</protein>
<keyword evidence="4" id="KW-0963">Cytoplasm</keyword>
<evidence type="ECO:0000256" key="6">
    <source>
        <dbReference type="ARBA" id="ARBA00022786"/>
    </source>
</evidence>
<dbReference type="GO" id="GO:0007507">
    <property type="term" value="P:heart development"/>
    <property type="evidence" value="ECO:0007669"/>
    <property type="project" value="TreeGrafter"/>
</dbReference>
<reference evidence="13" key="2">
    <citation type="submission" date="2020-11" db="EMBL/GenBank/DDBJ databases">
        <authorList>
            <person name="McCartney M.A."/>
            <person name="Auch B."/>
            <person name="Kono T."/>
            <person name="Mallez S."/>
            <person name="Becker A."/>
            <person name="Gohl D.M."/>
            <person name="Silverstein K.A.T."/>
            <person name="Koren S."/>
            <person name="Bechman K.B."/>
            <person name="Herman A."/>
            <person name="Abrahante J.E."/>
            <person name="Garbe J."/>
        </authorList>
    </citation>
    <scope>NUCLEOTIDE SEQUENCE</scope>
    <source>
        <strain evidence="13">Duluth1</strain>
        <tissue evidence="13">Whole animal</tissue>
    </source>
</reference>
<evidence type="ECO:0000256" key="10">
    <source>
        <dbReference type="SAM" id="MobiDB-lite"/>
    </source>
</evidence>
<dbReference type="GO" id="GO:0005634">
    <property type="term" value="C:nucleus"/>
    <property type="evidence" value="ECO:0007669"/>
    <property type="project" value="UniProtKB-SubCell"/>
</dbReference>
<dbReference type="Pfam" id="PF09032">
    <property type="entry name" value="Siah-Interact_N"/>
    <property type="match status" value="1"/>
</dbReference>
<evidence type="ECO:0000313" key="14">
    <source>
        <dbReference type="Proteomes" id="UP000828390"/>
    </source>
</evidence>
<dbReference type="PANTHER" id="PTHR13164">
    <property type="entry name" value="CALICYLIN BINDING PROTEIN"/>
    <property type="match status" value="1"/>
</dbReference>
<dbReference type="InterPro" id="IPR052289">
    <property type="entry name" value="Calcyclin-binding_UBL-bridge"/>
</dbReference>
<comment type="subcellular location">
    <subcellularLocation>
        <location evidence="2">Cytoplasm</location>
    </subcellularLocation>
    <subcellularLocation>
        <location evidence="1">Nucleus</location>
    </subcellularLocation>
</comment>
<gene>
    <name evidence="13" type="ORF">DPMN_153136</name>
</gene>
<dbReference type="InterPro" id="IPR037201">
    <property type="entry name" value="CacyBP_N"/>
</dbReference>
<dbReference type="AlphaFoldDB" id="A0A9D4FML7"/>
<dbReference type="Gene3D" id="4.10.860.10">
    <property type="entry name" value="UVR domain"/>
    <property type="match status" value="1"/>
</dbReference>
<dbReference type="InterPro" id="IPR007699">
    <property type="entry name" value="SGS_dom"/>
</dbReference>
<feature type="compositionally biased region" description="Low complexity" evidence="10">
    <location>
        <begin position="46"/>
        <end position="61"/>
    </location>
</feature>
<evidence type="ECO:0000256" key="2">
    <source>
        <dbReference type="ARBA" id="ARBA00004496"/>
    </source>
</evidence>
<dbReference type="OrthoDB" id="164025at2759"/>
<feature type="domain" description="SGS" evidence="11">
    <location>
        <begin position="151"/>
        <end position="229"/>
    </location>
</feature>
<dbReference type="PANTHER" id="PTHR13164:SF3">
    <property type="entry name" value="CALCYCLIN-BINDING PROTEIN"/>
    <property type="match status" value="1"/>
</dbReference>
<dbReference type="GO" id="GO:0005737">
    <property type="term" value="C:cytoplasm"/>
    <property type="evidence" value="ECO:0007669"/>
    <property type="project" value="UniProtKB-SubCell"/>
</dbReference>
<keyword evidence="14" id="KW-1185">Reference proteome</keyword>
<dbReference type="PROSITE" id="PS51203">
    <property type="entry name" value="CS"/>
    <property type="match status" value="1"/>
</dbReference>
<dbReference type="SUPFAM" id="SSF49764">
    <property type="entry name" value="HSP20-like chaperones"/>
    <property type="match status" value="1"/>
</dbReference>
<dbReference type="GO" id="GO:0031625">
    <property type="term" value="F:ubiquitin protein ligase binding"/>
    <property type="evidence" value="ECO:0007669"/>
    <property type="project" value="InterPro"/>
</dbReference>
<dbReference type="InterPro" id="IPR037893">
    <property type="entry name" value="CS_CacyBP"/>
</dbReference>
<evidence type="ECO:0000256" key="1">
    <source>
        <dbReference type="ARBA" id="ARBA00004123"/>
    </source>
</evidence>
<evidence type="ECO:0000256" key="8">
    <source>
        <dbReference type="ARBA" id="ARBA00023242"/>
    </source>
</evidence>
<reference evidence="13" key="1">
    <citation type="journal article" date="2019" name="bioRxiv">
        <title>The Genome of the Zebra Mussel, Dreissena polymorpha: A Resource for Invasive Species Research.</title>
        <authorList>
            <person name="McCartney M.A."/>
            <person name="Auch B."/>
            <person name="Kono T."/>
            <person name="Mallez S."/>
            <person name="Zhang Y."/>
            <person name="Obille A."/>
            <person name="Becker A."/>
            <person name="Abrahante J.E."/>
            <person name="Garbe J."/>
            <person name="Badalamenti J.P."/>
            <person name="Herman A."/>
            <person name="Mangelson H."/>
            <person name="Liachko I."/>
            <person name="Sullivan S."/>
            <person name="Sone E.D."/>
            <person name="Koren S."/>
            <person name="Silverstein K.A.T."/>
            <person name="Beckman K.B."/>
            <person name="Gohl D.M."/>
        </authorList>
    </citation>
    <scope>NUCLEOTIDE SEQUENCE</scope>
    <source>
        <strain evidence="13">Duluth1</strain>
        <tissue evidence="13">Whole animal</tissue>
    </source>
</reference>
<organism evidence="13 14">
    <name type="scientific">Dreissena polymorpha</name>
    <name type="common">Zebra mussel</name>
    <name type="synonym">Mytilus polymorpha</name>
    <dbReference type="NCBI Taxonomy" id="45954"/>
    <lineage>
        <taxon>Eukaryota</taxon>
        <taxon>Metazoa</taxon>
        <taxon>Spiralia</taxon>
        <taxon>Lophotrochozoa</taxon>
        <taxon>Mollusca</taxon>
        <taxon>Bivalvia</taxon>
        <taxon>Autobranchia</taxon>
        <taxon>Heteroconchia</taxon>
        <taxon>Euheterodonta</taxon>
        <taxon>Imparidentia</taxon>
        <taxon>Neoheterodontei</taxon>
        <taxon>Myida</taxon>
        <taxon>Dreissenoidea</taxon>
        <taxon>Dreissenidae</taxon>
        <taxon>Dreissena</taxon>
    </lineage>
</organism>
<dbReference type="EMBL" id="JAIWYP010000007">
    <property type="protein sequence ID" value="KAH3799526.1"/>
    <property type="molecule type" value="Genomic_DNA"/>
</dbReference>
<name>A0A9D4FML7_DREPO</name>
<evidence type="ECO:0000256" key="3">
    <source>
        <dbReference type="ARBA" id="ARBA00015702"/>
    </source>
</evidence>
<evidence type="ECO:0000256" key="4">
    <source>
        <dbReference type="ARBA" id="ARBA00022490"/>
    </source>
</evidence>
<dbReference type="GO" id="GO:0044548">
    <property type="term" value="F:S100 protein binding"/>
    <property type="evidence" value="ECO:0007669"/>
    <property type="project" value="InterPro"/>
</dbReference>
<comment type="caution">
    <text evidence="13">The sequence shown here is derived from an EMBL/GenBank/DDBJ whole genome shotgun (WGS) entry which is preliminary data.</text>
</comment>
<dbReference type="Proteomes" id="UP000828390">
    <property type="component" value="Unassembled WGS sequence"/>
</dbReference>
<keyword evidence="8" id="KW-0539">Nucleus</keyword>
<dbReference type="InterPro" id="IPR008978">
    <property type="entry name" value="HSP20-like_chaperone"/>
</dbReference>
<comment type="function">
    <text evidence="9">May be involved in calcium-dependent ubiquitination and subsequent proteasomal degradation of target proteins. Probably serves as a molecular bridge in ubiquitin E3 complexes. Participates in the ubiquitin-mediated degradation of beta-catenin (CTNNB1).</text>
</comment>
<evidence type="ECO:0000259" key="12">
    <source>
        <dbReference type="PROSITE" id="PS51203"/>
    </source>
</evidence>
<evidence type="ECO:0000256" key="5">
    <source>
        <dbReference type="ARBA" id="ARBA00022553"/>
    </source>
</evidence>
<dbReference type="CDD" id="cd06468">
    <property type="entry name" value="p23_CacyBP"/>
    <property type="match status" value="1"/>
</dbReference>
<dbReference type="Pfam" id="PF04969">
    <property type="entry name" value="CS"/>
    <property type="match status" value="1"/>
</dbReference>
<dbReference type="InterPro" id="IPR007052">
    <property type="entry name" value="CS_dom"/>
</dbReference>
<dbReference type="InterPro" id="IPR015120">
    <property type="entry name" value="Siah-Interact_N"/>
</dbReference>